<dbReference type="Pfam" id="PF13646">
    <property type="entry name" value="HEAT_2"/>
    <property type="match status" value="1"/>
</dbReference>
<dbReference type="Gene3D" id="3.30.1370.70">
    <property type="entry name" value="Scaffold protein Nfu/NifU, N-terminal domain"/>
    <property type="match status" value="1"/>
</dbReference>
<feature type="domain" description="Scaffold protein Nfu/NifU N-terminal" evidence="3">
    <location>
        <begin position="4"/>
        <end position="89"/>
    </location>
</feature>
<dbReference type="Gene3D" id="1.25.10.10">
    <property type="entry name" value="Leucine-rich Repeat Variant"/>
    <property type="match status" value="1"/>
</dbReference>
<evidence type="ECO:0000313" key="6">
    <source>
        <dbReference type="Proteomes" id="UP000665944"/>
    </source>
</evidence>
<dbReference type="Proteomes" id="UP000665944">
    <property type="component" value="Unassembled WGS sequence"/>
</dbReference>
<dbReference type="Pfam" id="PF08712">
    <property type="entry name" value="Nfu_N"/>
    <property type="match status" value="1"/>
</dbReference>
<dbReference type="EMBL" id="CP014567">
    <property type="protein sequence ID" value="AVI05278.1"/>
    <property type="molecule type" value="Genomic_DNA"/>
</dbReference>
<evidence type="ECO:0000256" key="2">
    <source>
        <dbReference type="ARBA" id="ARBA00015469"/>
    </source>
</evidence>
<dbReference type="EMBL" id="JAGHKT020000001">
    <property type="protein sequence ID" value="MCM5671427.1"/>
    <property type="molecule type" value="Genomic_DNA"/>
</dbReference>
<keyword evidence="6" id="KW-1185">Reference proteome</keyword>
<proteinExistence type="inferred from homology"/>
<accession>A0A3S7GSP5</accession>
<dbReference type="Pfam" id="PF13769">
    <property type="entry name" value="Virulence_fact"/>
    <property type="match status" value="1"/>
</dbReference>
<dbReference type="SMART" id="SM00567">
    <property type="entry name" value="EZ_HEAT"/>
    <property type="match status" value="3"/>
</dbReference>
<dbReference type="SMART" id="SM00932">
    <property type="entry name" value="Nfu_N"/>
    <property type="match status" value="1"/>
</dbReference>
<dbReference type="InterPro" id="IPR014824">
    <property type="entry name" value="Nfu/NifU_N"/>
</dbReference>
<dbReference type="InterPro" id="IPR004155">
    <property type="entry name" value="PBS_lyase_HEAT"/>
</dbReference>
<evidence type="ECO:0000256" key="1">
    <source>
        <dbReference type="ARBA" id="ARBA00010064"/>
    </source>
</evidence>
<dbReference type="RefSeq" id="WP_017176316.1">
    <property type="nucleotide sequence ID" value="NZ_CABMJU010000022.1"/>
</dbReference>
<sequence>MEILKIEPTPSPNTMKIVLSEKRADNQSNTYTEVKTSQPDFINDLLQIKDVKSIFHVIDFLAIDKYPKANWEEVLPQITASLQKEETISQSSQFDEHYGEVKAEILTFKNIPYQIKLTNAHEEVRKQLPDIFINSMLKAQEDDDNVIFLRKWKELGLRYGELSLVMEEVYEEIIALYPKSRLEQLVVQALSTQTKSTSHFYQHVSYEEYLNESDWKVRLRMLTEFPTPTLEDIPLLEQALNENKLPLRRQAIVLFGMIESKEILPYLYKGLNDQHPAIRRTAGDCISDLGYKEALPEMEKALDDPQKIVRWRAAMFLFEEGGEAQLASLRAHANDNAYEVKLQVKMAISRIENGDEALGSVWKQIANRNKH</sequence>
<evidence type="ECO:0000259" key="3">
    <source>
        <dbReference type="SMART" id="SM00932"/>
    </source>
</evidence>
<name>A0A3S7GSP5_STAHO</name>
<dbReference type="InterPro" id="IPR025989">
    <property type="entry name" value="Virulence_F_dom"/>
</dbReference>
<reference evidence="4" key="1">
    <citation type="submission" date="2016-02" db="EMBL/GenBank/DDBJ databases">
        <title>Genomic sequence of a clinical Staphylococcus hominis isolate.</title>
        <authorList>
            <person name="McClure J.M."/>
            <person name="Zhang K."/>
        </authorList>
    </citation>
    <scope>NUCLEOTIDE SEQUENCE</scope>
    <source>
        <strain evidence="4">C34847</strain>
    </source>
</reference>
<evidence type="ECO:0000313" key="5">
    <source>
        <dbReference type="EMBL" id="MCM5671427.1"/>
    </source>
</evidence>
<dbReference type="InterPro" id="IPR011989">
    <property type="entry name" value="ARM-like"/>
</dbReference>
<dbReference type="AlphaFoldDB" id="A0A3S7GSP5"/>
<comment type="similarity">
    <text evidence="1">Belongs to the CvfC family.</text>
</comment>
<reference evidence="5 6" key="2">
    <citation type="submission" date="2022-06" db="EMBL/GenBank/DDBJ databases">
        <title>Staphylococcus hominis ShoR14 genome sequence.</title>
        <authorList>
            <person name="Yeo C.C."/>
            <person name="Chew C.H."/>
            <person name="Che Hamzah A.M."/>
            <person name="Al-Trad E.I."/>
        </authorList>
    </citation>
    <scope>NUCLEOTIDE SEQUENCE [LARGE SCALE GENOMIC DNA]</scope>
    <source>
        <strain evidence="5 6">ShoR14</strain>
    </source>
</reference>
<evidence type="ECO:0000313" key="4">
    <source>
        <dbReference type="EMBL" id="AVI05278.1"/>
    </source>
</evidence>
<dbReference type="InterPro" id="IPR016024">
    <property type="entry name" value="ARM-type_fold"/>
</dbReference>
<dbReference type="InterPro" id="IPR036498">
    <property type="entry name" value="Nfu/NifU_N_sf"/>
</dbReference>
<protein>
    <recommendedName>
        <fullName evidence="2">Conserved virulence factor C</fullName>
    </recommendedName>
</protein>
<dbReference type="SUPFAM" id="SSF48371">
    <property type="entry name" value="ARM repeat"/>
    <property type="match status" value="1"/>
</dbReference>
<dbReference type="SUPFAM" id="SSF110836">
    <property type="entry name" value="Hypothetical protein SAV1430"/>
    <property type="match status" value="1"/>
</dbReference>
<gene>
    <name evidence="4" type="ORF">AZE34_00410</name>
    <name evidence="5" type="ORF">J7T32_001425</name>
</gene>
<organism evidence="4">
    <name type="scientific">Staphylococcus hominis</name>
    <dbReference type="NCBI Taxonomy" id="1290"/>
    <lineage>
        <taxon>Bacteria</taxon>
        <taxon>Bacillati</taxon>
        <taxon>Bacillota</taxon>
        <taxon>Bacilli</taxon>
        <taxon>Bacillales</taxon>
        <taxon>Staphylococcaceae</taxon>
        <taxon>Staphylococcus</taxon>
    </lineage>
</organism>